<comment type="subunit">
    <text evidence="10">Probably interacts with PlsX.</text>
</comment>
<feature type="transmembrane region" description="Helical" evidence="10">
    <location>
        <begin position="52"/>
        <end position="75"/>
    </location>
</feature>
<dbReference type="HAMAP" id="MF_01043">
    <property type="entry name" value="PlsY"/>
    <property type="match status" value="1"/>
</dbReference>
<feature type="transmembrane region" description="Helical" evidence="10">
    <location>
        <begin position="7"/>
        <end position="27"/>
    </location>
</feature>
<dbReference type="RefSeq" id="WP_027824892.1">
    <property type="nucleotide sequence ID" value="NZ_AUEI01000007.1"/>
</dbReference>
<keyword evidence="2 10" id="KW-0444">Lipid biosynthesis</keyword>
<comment type="caution">
    <text evidence="11">The sequence shown here is derived from an EMBL/GenBank/DDBJ whole genome shotgun (WGS) entry which is preliminary data.</text>
</comment>
<comment type="function">
    <text evidence="10">Catalyzes the transfer of an acyl group from acyl-phosphate (acyl-PO(4)) to glycerol-3-phosphate (G3P) to form lysophosphatidic acid (LPA). This enzyme utilizes acyl-phosphate as fatty acyl donor, but not acyl-CoA or acyl-ACP.</text>
</comment>
<gene>
    <name evidence="10" type="primary">plsY</name>
    <name evidence="11" type="ORF">FC23_GL000837</name>
</gene>
<keyword evidence="6 10" id="KW-0443">Lipid metabolism</keyword>
<dbReference type="Proteomes" id="UP000051931">
    <property type="component" value="Unassembled WGS sequence"/>
</dbReference>
<dbReference type="GO" id="GO:0043772">
    <property type="term" value="F:acyl-phosphate glycerol-3-phosphate acyltransferase activity"/>
    <property type="evidence" value="ECO:0007669"/>
    <property type="project" value="UniProtKB-UniRule"/>
</dbReference>
<proteinExistence type="inferred from homology"/>
<reference evidence="11 12" key="1">
    <citation type="journal article" date="2015" name="Genome Announc.">
        <title>Expanding the biotechnology potential of lactobacilli through comparative genomics of 213 strains and associated genera.</title>
        <authorList>
            <person name="Sun Z."/>
            <person name="Harris H.M."/>
            <person name="McCann A."/>
            <person name="Guo C."/>
            <person name="Argimon S."/>
            <person name="Zhang W."/>
            <person name="Yang X."/>
            <person name="Jeffery I.B."/>
            <person name="Cooney J.C."/>
            <person name="Kagawa T.F."/>
            <person name="Liu W."/>
            <person name="Song Y."/>
            <person name="Salvetti E."/>
            <person name="Wrobel A."/>
            <person name="Rasinkangas P."/>
            <person name="Parkhill J."/>
            <person name="Rea M.C."/>
            <person name="O'Sullivan O."/>
            <person name="Ritari J."/>
            <person name="Douillard F.P."/>
            <person name="Paul Ross R."/>
            <person name="Yang R."/>
            <person name="Briner A.E."/>
            <person name="Felis G.E."/>
            <person name="de Vos W.M."/>
            <person name="Barrangou R."/>
            <person name="Klaenhammer T.R."/>
            <person name="Caufield P.W."/>
            <person name="Cui Y."/>
            <person name="Zhang H."/>
            <person name="O'Toole P.W."/>
        </authorList>
    </citation>
    <scope>NUCLEOTIDE SEQUENCE [LARGE SCALE GENOMIC DNA]</scope>
    <source>
        <strain evidence="11 12">DSM 15354</strain>
    </source>
</reference>
<protein>
    <recommendedName>
        <fullName evidence="10">Glycerol-3-phosphate acyltransferase</fullName>
    </recommendedName>
    <alternativeName>
        <fullName evidence="10">Acyl-PO4 G3P acyltransferase</fullName>
    </alternativeName>
    <alternativeName>
        <fullName evidence="10">Acyl-phosphate--glycerol-3-phosphate acyltransferase</fullName>
    </alternativeName>
    <alternativeName>
        <fullName evidence="10">G3P acyltransferase</fullName>
        <shortName evidence="10">GPAT</shortName>
        <ecNumber evidence="10">2.3.1.275</ecNumber>
    </alternativeName>
    <alternativeName>
        <fullName evidence="10">Lysophosphatidic acid synthase</fullName>
        <shortName evidence="10">LPA synthase</shortName>
    </alternativeName>
</protein>
<dbReference type="PANTHER" id="PTHR30309">
    <property type="entry name" value="INNER MEMBRANE PROTEIN YGIH"/>
    <property type="match status" value="1"/>
</dbReference>
<keyword evidence="12" id="KW-1185">Reference proteome</keyword>
<keyword evidence="1 10" id="KW-1003">Cell membrane</keyword>
<feature type="transmembrane region" description="Helical" evidence="10">
    <location>
        <begin position="106"/>
        <end position="131"/>
    </location>
</feature>
<keyword evidence="7 10" id="KW-0472">Membrane</keyword>
<dbReference type="EC" id="2.3.1.275" evidence="10"/>
<dbReference type="NCBIfam" id="NF010987">
    <property type="entry name" value="PRK14411.1"/>
    <property type="match status" value="1"/>
</dbReference>
<evidence type="ECO:0000256" key="4">
    <source>
        <dbReference type="ARBA" id="ARBA00022692"/>
    </source>
</evidence>
<evidence type="ECO:0000313" key="11">
    <source>
        <dbReference type="EMBL" id="KRL63268.1"/>
    </source>
</evidence>
<dbReference type="Pfam" id="PF02660">
    <property type="entry name" value="G3P_acyltransf"/>
    <property type="match status" value="1"/>
</dbReference>
<keyword evidence="4 10" id="KW-0812">Transmembrane</keyword>
<dbReference type="SMART" id="SM01207">
    <property type="entry name" value="G3P_acyltransf"/>
    <property type="match status" value="1"/>
</dbReference>
<feature type="transmembrane region" description="Helical" evidence="10">
    <location>
        <begin position="161"/>
        <end position="177"/>
    </location>
</feature>
<evidence type="ECO:0000256" key="6">
    <source>
        <dbReference type="ARBA" id="ARBA00023098"/>
    </source>
</evidence>
<dbReference type="InterPro" id="IPR003811">
    <property type="entry name" value="G3P_acylTferase_PlsY"/>
</dbReference>
<dbReference type="EMBL" id="AZFB01000004">
    <property type="protein sequence ID" value="KRL63268.1"/>
    <property type="molecule type" value="Genomic_DNA"/>
</dbReference>
<sequence length="205" mass="22383">MEKLIAIIIGYIFGNFLFALIVGKYFLHADPTKAGSGNPGTANVGAVYGKKWGFLTLVGDALKSVLSLLITYLLFKNQLLLAYCGLGLMLGHCYPVVNHFKGGKGVAVVGITILAVDFKTALISLLLALVLVIGMQNLTIPPIFFTFCFVAVNLYNHQLEIALVIGLAGIVMIHKFWKDIIDFIQGRGKRVDILFSIKRKLGLLK</sequence>
<evidence type="ECO:0000313" key="12">
    <source>
        <dbReference type="Proteomes" id="UP000051931"/>
    </source>
</evidence>
<dbReference type="GO" id="GO:0008654">
    <property type="term" value="P:phospholipid biosynthetic process"/>
    <property type="evidence" value="ECO:0007669"/>
    <property type="project" value="UniProtKB-UniRule"/>
</dbReference>
<dbReference type="STRING" id="1122152.GCA_000425905_00915"/>
<dbReference type="eggNOG" id="COG0344">
    <property type="taxonomic scope" value="Bacteria"/>
</dbReference>
<evidence type="ECO:0000256" key="5">
    <source>
        <dbReference type="ARBA" id="ARBA00022989"/>
    </source>
</evidence>
<keyword evidence="5 10" id="KW-1133">Transmembrane helix</keyword>
<dbReference type="OrthoDB" id="9777124at2"/>
<dbReference type="GO" id="GO:0005886">
    <property type="term" value="C:plasma membrane"/>
    <property type="evidence" value="ECO:0007669"/>
    <property type="project" value="UniProtKB-SubCell"/>
</dbReference>
<evidence type="ECO:0000256" key="1">
    <source>
        <dbReference type="ARBA" id="ARBA00022475"/>
    </source>
</evidence>
<organism evidence="11 12">
    <name type="scientific">Lactobacillus psittaci DSM 15354</name>
    <dbReference type="NCBI Taxonomy" id="1122152"/>
    <lineage>
        <taxon>Bacteria</taxon>
        <taxon>Bacillati</taxon>
        <taxon>Bacillota</taxon>
        <taxon>Bacilli</taxon>
        <taxon>Lactobacillales</taxon>
        <taxon>Lactobacillaceae</taxon>
        <taxon>Lactobacillus</taxon>
    </lineage>
</organism>
<dbReference type="UniPathway" id="UPA00085"/>
<keyword evidence="3 10" id="KW-0808">Transferase</keyword>
<dbReference type="PATRIC" id="fig|1122152.4.peg.861"/>
<evidence type="ECO:0000256" key="9">
    <source>
        <dbReference type="ARBA" id="ARBA00023264"/>
    </source>
</evidence>
<comment type="subcellular location">
    <subcellularLocation>
        <location evidence="10">Cell membrane</location>
        <topology evidence="10">Multi-pass membrane protein</topology>
    </subcellularLocation>
</comment>
<evidence type="ECO:0000256" key="7">
    <source>
        <dbReference type="ARBA" id="ARBA00023136"/>
    </source>
</evidence>
<dbReference type="PANTHER" id="PTHR30309:SF0">
    <property type="entry name" value="GLYCEROL-3-PHOSPHATE ACYLTRANSFERASE-RELATED"/>
    <property type="match status" value="1"/>
</dbReference>
<evidence type="ECO:0000256" key="3">
    <source>
        <dbReference type="ARBA" id="ARBA00022679"/>
    </source>
</evidence>
<evidence type="ECO:0000256" key="8">
    <source>
        <dbReference type="ARBA" id="ARBA00023209"/>
    </source>
</evidence>
<evidence type="ECO:0000256" key="10">
    <source>
        <dbReference type="HAMAP-Rule" id="MF_01043"/>
    </source>
</evidence>
<dbReference type="AlphaFoldDB" id="A0A0R1S6W0"/>
<accession>A0A0R1S6W0</accession>
<evidence type="ECO:0000256" key="2">
    <source>
        <dbReference type="ARBA" id="ARBA00022516"/>
    </source>
</evidence>
<feature type="transmembrane region" description="Helical" evidence="10">
    <location>
        <begin position="80"/>
        <end position="100"/>
    </location>
</feature>
<name>A0A0R1S6W0_9LACO</name>
<keyword evidence="9 10" id="KW-1208">Phospholipid metabolism</keyword>
<comment type="catalytic activity">
    <reaction evidence="10">
        <text>an acyl phosphate + sn-glycerol 3-phosphate = a 1-acyl-sn-glycero-3-phosphate + phosphate</text>
        <dbReference type="Rhea" id="RHEA:34075"/>
        <dbReference type="ChEBI" id="CHEBI:43474"/>
        <dbReference type="ChEBI" id="CHEBI:57597"/>
        <dbReference type="ChEBI" id="CHEBI:57970"/>
        <dbReference type="ChEBI" id="CHEBI:59918"/>
        <dbReference type="EC" id="2.3.1.275"/>
    </reaction>
</comment>
<comment type="similarity">
    <text evidence="10">Belongs to the PlsY family.</text>
</comment>
<keyword evidence="8 10" id="KW-0594">Phospholipid biosynthesis</keyword>
<comment type="pathway">
    <text evidence="10">Lipid metabolism; phospholipid metabolism.</text>
</comment>
<feature type="transmembrane region" description="Helical" evidence="10">
    <location>
        <begin position="138"/>
        <end position="155"/>
    </location>
</feature>